<gene>
    <name evidence="1" type="ORF">C1631_006910</name>
</gene>
<comment type="caution">
    <text evidence="1">The sequence shown here is derived from an EMBL/GenBank/DDBJ whole genome shotgun (WGS) entry which is preliminary data.</text>
</comment>
<proteinExistence type="predicted"/>
<dbReference type="AlphaFoldDB" id="A0A316XER4"/>
<reference evidence="1 2" key="1">
    <citation type="submission" date="2018-04" db="EMBL/GenBank/DDBJ databases">
        <title>Draft Genome Sequence of Phosphate-Solubilizing Chryseobacterium sp. ISE14 that is a Biocontrol and Plant Growth-Promoting Rhizobacterium Isolated from Cucumber.</title>
        <authorList>
            <person name="Jeong J.-J."/>
            <person name="Sang M.K."/>
            <person name="Choi I.-G."/>
            <person name="Kim K.D."/>
        </authorList>
    </citation>
    <scope>NUCLEOTIDE SEQUENCE [LARGE SCALE GENOMIC DNA]</scope>
    <source>
        <strain evidence="1 2">ISE14</strain>
    </source>
</reference>
<keyword evidence="2" id="KW-1185">Reference proteome</keyword>
<sequence length="157" mass="17931">MEKRYIQLLLSVAGAGGAWMGRNEYQQYKALLEPEKVDPDSRLGAMIATKDFTRDQVGYGVYPSIRLIHLLFGNVGEQKIGEVFNRPDVQKALRKIRTHESHKFVGSIEESYWKGERKKGENIFDELMILFGANVNADTRACIQEWAATIRERNPLS</sequence>
<name>A0A316XER4_9FLAO</name>
<protein>
    <submittedName>
        <fullName evidence="1">Uncharacterized protein</fullName>
    </submittedName>
</protein>
<dbReference type="OrthoDB" id="1259007at2"/>
<accession>A0A316XER4</accession>
<evidence type="ECO:0000313" key="2">
    <source>
        <dbReference type="Proteomes" id="UP000236594"/>
    </source>
</evidence>
<organism evidence="1 2">
    <name type="scientific">Chryseobacterium phosphatilyticum</name>
    <dbReference type="NCBI Taxonomy" id="475075"/>
    <lineage>
        <taxon>Bacteria</taxon>
        <taxon>Pseudomonadati</taxon>
        <taxon>Bacteroidota</taxon>
        <taxon>Flavobacteriia</taxon>
        <taxon>Flavobacteriales</taxon>
        <taxon>Weeksellaceae</taxon>
        <taxon>Chryseobacterium group</taxon>
        <taxon>Chryseobacterium</taxon>
    </lineage>
</organism>
<dbReference type="Proteomes" id="UP000236594">
    <property type="component" value="Unassembled WGS sequence"/>
</dbReference>
<dbReference type="EMBL" id="PPED02000001">
    <property type="protein sequence ID" value="PWN72322.1"/>
    <property type="molecule type" value="Genomic_DNA"/>
</dbReference>
<dbReference type="RefSeq" id="WP_109711318.1">
    <property type="nucleotide sequence ID" value="NZ_PPED02000001.1"/>
</dbReference>
<evidence type="ECO:0000313" key="1">
    <source>
        <dbReference type="EMBL" id="PWN72322.1"/>
    </source>
</evidence>